<sequence>MKALEKSSTWEIVNRFKDRRVVGCRWIYIVKYKSDGPLSDTKQDWLLKVAHFGWNLQQFVVKKAFLHGDLEEEVYMEIPPRFYSHNEKNKSPRAWFGRFAQVMISLRYKQSQDDMIVIGDDEIEKLTLKEKLAT</sequence>
<accession>A0A371I836</accession>
<reference evidence="1" key="1">
    <citation type="submission" date="2018-05" db="EMBL/GenBank/DDBJ databases">
        <title>Draft genome of Mucuna pruriens seed.</title>
        <authorList>
            <person name="Nnadi N.E."/>
            <person name="Vos R."/>
            <person name="Hasami M.H."/>
            <person name="Devisetty U.K."/>
            <person name="Aguiy J.C."/>
        </authorList>
    </citation>
    <scope>NUCLEOTIDE SEQUENCE [LARGE SCALE GENOMIC DNA]</scope>
    <source>
        <strain evidence="1">JCA_2017</strain>
    </source>
</reference>
<dbReference type="EMBL" id="QJKJ01000694">
    <property type="protein sequence ID" value="RDY11178.1"/>
    <property type="molecule type" value="Genomic_DNA"/>
</dbReference>
<organism evidence="1 2">
    <name type="scientific">Mucuna pruriens</name>
    <name type="common">Velvet bean</name>
    <name type="synonym">Dolichos pruriens</name>
    <dbReference type="NCBI Taxonomy" id="157652"/>
    <lineage>
        <taxon>Eukaryota</taxon>
        <taxon>Viridiplantae</taxon>
        <taxon>Streptophyta</taxon>
        <taxon>Embryophyta</taxon>
        <taxon>Tracheophyta</taxon>
        <taxon>Spermatophyta</taxon>
        <taxon>Magnoliopsida</taxon>
        <taxon>eudicotyledons</taxon>
        <taxon>Gunneridae</taxon>
        <taxon>Pentapetalae</taxon>
        <taxon>rosids</taxon>
        <taxon>fabids</taxon>
        <taxon>Fabales</taxon>
        <taxon>Fabaceae</taxon>
        <taxon>Papilionoideae</taxon>
        <taxon>50 kb inversion clade</taxon>
        <taxon>NPAAA clade</taxon>
        <taxon>indigoferoid/millettioid clade</taxon>
        <taxon>Phaseoleae</taxon>
        <taxon>Mucuna</taxon>
    </lineage>
</organism>
<dbReference type="OrthoDB" id="1747567at2759"/>
<feature type="non-terminal residue" evidence="1">
    <location>
        <position position="1"/>
    </location>
</feature>
<comment type="caution">
    <text evidence="1">The sequence shown here is derived from an EMBL/GenBank/DDBJ whole genome shotgun (WGS) entry which is preliminary data.</text>
</comment>
<dbReference type="AlphaFoldDB" id="A0A371I836"/>
<evidence type="ECO:0008006" key="3">
    <source>
        <dbReference type="Google" id="ProtNLM"/>
    </source>
</evidence>
<gene>
    <name evidence="1" type="ORF">CR513_04190</name>
</gene>
<dbReference type="Proteomes" id="UP000257109">
    <property type="component" value="Unassembled WGS sequence"/>
</dbReference>
<proteinExistence type="predicted"/>
<keyword evidence="2" id="KW-1185">Reference proteome</keyword>
<protein>
    <recommendedName>
        <fullName evidence="3">Reverse transcriptase Ty1/copia-type domain-containing protein</fullName>
    </recommendedName>
</protein>
<evidence type="ECO:0000313" key="2">
    <source>
        <dbReference type="Proteomes" id="UP000257109"/>
    </source>
</evidence>
<evidence type="ECO:0000313" key="1">
    <source>
        <dbReference type="EMBL" id="RDY11178.1"/>
    </source>
</evidence>
<name>A0A371I836_MUCPR</name>